<dbReference type="EMBL" id="UINC01002424">
    <property type="protein sequence ID" value="SUZ96533.1"/>
    <property type="molecule type" value="Genomic_DNA"/>
</dbReference>
<reference evidence="1" key="1">
    <citation type="submission" date="2018-05" db="EMBL/GenBank/DDBJ databases">
        <authorList>
            <person name="Lanie J.A."/>
            <person name="Ng W.-L."/>
            <person name="Kazmierczak K.M."/>
            <person name="Andrzejewski T.M."/>
            <person name="Davidsen T.M."/>
            <person name="Wayne K.J."/>
            <person name="Tettelin H."/>
            <person name="Glass J.I."/>
            <person name="Rusch D."/>
            <person name="Podicherti R."/>
            <person name="Tsui H.-C.T."/>
            <person name="Winkler M.E."/>
        </authorList>
    </citation>
    <scope>NUCLEOTIDE SEQUENCE</scope>
</reference>
<evidence type="ECO:0000313" key="1">
    <source>
        <dbReference type="EMBL" id="SUZ96533.1"/>
    </source>
</evidence>
<name>A0A381S5V2_9ZZZZ</name>
<organism evidence="1">
    <name type="scientific">marine metagenome</name>
    <dbReference type="NCBI Taxonomy" id="408172"/>
    <lineage>
        <taxon>unclassified sequences</taxon>
        <taxon>metagenomes</taxon>
        <taxon>ecological metagenomes</taxon>
    </lineage>
</organism>
<dbReference type="AlphaFoldDB" id="A0A381S5V2"/>
<gene>
    <name evidence="1" type="ORF">METZ01_LOCUS49387</name>
</gene>
<proteinExistence type="predicted"/>
<accession>A0A381S5V2</accession>
<protein>
    <submittedName>
        <fullName evidence="1">Uncharacterized protein</fullName>
    </submittedName>
</protein>
<sequence length="89" mass="9834">MDKFQNNIKSFSLVECRIEVRHGTKLEVVKKTIIENEEILYLFLAANKIGQSPGELVEAISSSGYSIPVVIIPGDLGFDKIDRLAGIDV</sequence>